<dbReference type="GO" id="GO:0004792">
    <property type="term" value="F:thiosulfate-cyanide sulfurtransferase activity"/>
    <property type="evidence" value="ECO:0007669"/>
    <property type="project" value="UniProtKB-EC"/>
</dbReference>
<keyword evidence="5" id="KW-0808">Transferase</keyword>
<dbReference type="RefSeq" id="WP_173085053.1">
    <property type="nucleotide sequence ID" value="NZ_BLTE01000011.1"/>
</dbReference>
<feature type="transmembrane region" description="Helical" evidence="3">
    <location>
        <begin position="83"/>
        <end position="104"/>
    </location>
</feature>
<keyword evidence="3" id="KW-0472">Membrane</keyword>
<keyword evidence="6" id="KW-1185">Reference proteome</keyword>
<feature type="transmembrane region" description="Helical" evidence="3">
    <location>
        <begin position="200"/>
        <end position="219"/>
    </location>
</feature>
<dbReference type="PROSITE" id="PS50206">
    <property type="entry name" value="RHODANESE_3"/>
    <property type="match status" value="3"/>
</dbReference>
<dbReference type="PANTHER" id="PTHR43855:SF1">
    <property type="entry name" value="THIOSULFATE SULFURTRANSFERASE"/>
    <property type="match status" value="1"/>
</dbReference>
<sequence length="706" mass="74154">MIATLFATGQLNAPLGFAAALAVGFCFGLCLEKAGFGSSRRLTGVFYLTDMTVVKVMFTAMVTAALGLVAASRLGVLAPETLYLMPTVLGAHAAGGVILGLGFAMGGWCPGTAAVGLASGRLDALVFLVGVVLGSVGFAEAFPWVAPYASMGSRGVSFLFEALDITQDQLVLALTGGAVALFWVCEVIERGPAIARPGVSRLFLAGFSVLLCLAALVALNVPRVQTASGPAAVPAIPGTAPRTGAQTGQPQPAQPSPDAAILAQVQSGGDHMEPWELARRIMAQDPSLALVDIRTPEEFAAFHLKGAANIPMAELPQALAAKRGQGVVVLYSNGMTHPAQARDALARLGFPNVYLLTGGLKGFFEEVLKPVSLRDAAPSPEEAQRIREARKFFLPADWNAPANPALLAPPARLPGVADVQWLAANLGKPGLKVIDLRPQPQYNAGHVPGSLSLHLESLRGNQEGVPSMLLPAPLLAAHMGQMGLTPRDLVAILPGDSPHDATLLAMALERLGHRRTVVVLGGWKAWAAANLPKDAALPKVTPSRYPAPEGPDGFTVNGRETHAAMTGGRTVILDVRPADYFSGAKSDEARPGHIPGAVNRPFTEDQAKGPGEIIVFKPSEELEKAYAALIPSKDHPVIVHCRTGHQASQTWWVLTRLLGYTNVRWYDAGWTEWAARPEWPAVAAPPPAQPAPQPAPQTDPAKAAKP</sequence>
<evidence type="ECO:0000313" key="6">
    <source>
        <dbReference type="Proteomes" id="UP000494245"/>
    </source>
</evidence>
<evidence type="ECO:0000259" key="4">
    <source>
        <dbReference type="PROSITE" id="PS50206"/>
    </source>
</evidence>
<evidence type="ECO:0000313" key="5">
    <source>
        <dbReference type="EMBL" id="GFK94718.1"/>
    </source>
</evidence>
<feature type="transmembrane region" description="Helical" evidence="3">
    <location>
        <begin position="52"/>
        <end position="71"/>
    </location>
</feature>
<dbReference type="Pfam" id="PF04143">
    <property type="entry name" value="Sulf_transp"/>
    <property type="match status" value="1"/>
</dbReference>
<gene>
    <name evidence="5" type="primary">rhdA</name>
    <name evidence="5" type="ORF">NNJEOMEG_02565</name>
</gene>
<dbReference type="Pfam" id="PF00581">
    <property type="entry name" value="Rhodanese"/>
    <property type="match status" value="3"/>
</dbReference>
<dbReference type="InterPro" id="IPR036873">
    <property type="entry name" value="Rhodanese-like_dom_sf"/>
</dbReference>
<dbReference type="Gene3D" id="3.40.250.10">
    <property type="entry name" value="Rhodanese-like domain"/>
    <property type="match status" value="3"/>
</dbReference>
<organism evidence="5 6">
    <name type="scientific">Fundidesulfovibrio magnetotacticus</name>
    <dbReference type="NCBI Taxonomy" id="2730080"/>
    <lineage>
        <taxon>Bacteria</taxon>
        <taxon>Pseudomonadati</taxon>
        <taxon>Thermodesulfobacteriota</taxon>
        <taxon>Desulfovibrionia</taxon>
        <taxon>Desulfovibrionales</taxon>
        <taxon>Desulfovibrionaceae</taxon>
        <taxon>Fundidesulfovibrio</taxon>
    </lineage>
</organism>
<keyword evidence="3" id="KW-1133">Transmembrane helix</keyword>
<reference evidence="5 6" key="1">
    <citation type="submission" date="2020-04" db="EMBL/GenBank/DDBJ databases">
        <authorList>
            <consortium name="Desulfovibrio sp. FSS-1 genome sequencing consortium"/>
            <person name="Shimoshige H."/>
            <person name="Kobayashi H."/>
            <person name="Maekawa T."/>
        </authorList>
    </citation>
    <scope>NUCLEOTIDE SEQUENCE [LARGE SCALE GENOMIC DNA]</scope>
    <source>
        <strain evidence="5 6">SIID29052-01</strain>
    </source>
</reference>
<protein>
    <submittedName>
        <fullName evidence="5">Thiosulfate sulfurtransferase</fullName>
        <ecNumber evidence="5">2.8.1.1</ecNumber>
    </submittedName>
</protein>
<keyword evidence="1" id="KW-0677">Repeat</keyword>
<evidence type="ECO:0000256" key="3">
    <source>
        <dbReference type="SAM" id="Phobius"/>
    </source>
</evidence>
<feature type="transmembrane region" description="Helical" evidence="3">
    <location>
        <begin position="12"/>
        <end position="31"/>
    </location>
</feature>
<feature type="domain" description="Rhodanese" evidence="4">
    <location>
        <begin position="284"/>
        <end position="372"/>
    </location>
</feature>
<dbReference type="AlphaFoldDB" id="A0A6V8LWS1"/>
<evidence type="ECO:0000256" key="2">
    <source>
        <dbReference type="SAM" id="MobiDB-lite"/>
    </source>
</evidence>
<dbReference type="CDD" id="cd00158">
    <property type="entry name" value="RHOD"/>
    <property type="match status" value="1"/>
</dbReference>
<feature type="compositionally biased region" description="Pro residues" evidence="2">
    <location>
        <begin position="683"/>
        <end position="697"/>
    </location>
</feature>
<dbReference type="CDD" id="cd01449">
    <property type="entry name" value="TST_Repeat_2"/>
    <property type="match status" value="1"/>
</dbReference>
<keyword evidence="3" id="KW-0812">Transmembrane</keyword>
<feature type="compositionally biased region" description="Low complexity" evidence="2">
    <location>
        <begin position="243"/>
        <end position="256"/>
    </location>
</feature>
<feature type="domain" description="Rhodanese" evidence="4">
    <location>
        <begin position="427"/>
        <end position="535"/>
    </location>
</feature>
<accession>A0A6V8LWS1</accession>
<feature type="transmembrane region" description="Helical" evidence="3">
    <location>
        <begin position="169"/>
        <end position="188"/>
    </location>
</feature>
<feature type="domain" description="Rhodanese" evidence="4">
    <location>
        <begin position="566"/>
        <end position="682"/>
    </location>
</feature>
<reference evidence="5 6" key="2">
    <citation type="submission" date="2020-05" db="EMBL/GenBank/DDBJ databases">
        <title>Draft genome sequence of Desulfovibrio sp. strainFSS-1.</title>
        <authorList>
            <person name="Shimoshige H."/>
            <person name="Kobayashi H."/>
            <person name="Maekawa T."/>
        </authorList>
    </citation>
    <scope>NUCLEOTIDE SEQUENCE [LARGE SCALE GENOMIC DNA]</scope>
    <source>
        <strain evidence="5 6">SIID29052-01</strain>
    </source>
</reference>
<feature type="transmembrane region" description="Helical" evidence="3">
    <location>
        <begin position="125"/>
        <end position="149"/>
    </location>
</feature>
<dbReference type="InterPro" id="IPR051126">
    <property type="entry name" value="Thiosulfate_sulfurtransferase"/>
</dbReference>
<name>A0A6V8LWS1_9BACT</name>
<feature type="region of interest" description="Disordered" evidence="2">
    <location>
        <begin position="584"/>
        <end position="604"/>
    </location>
</feature>
<dbReference type="InterPro" id="IPR001763">
    <property type="entry name" value="Rhodanese-like_dom"/>
</dbReference>
<evidence type="ECO:0000256" key="1">
    <source>
        <dbReference type="ARBA" id="ARBA00022737"/>
    </source>
</evidence>
<comment type="caution">
    <text evidence="5">The sequence shown here is derived from an EMBL/GenBank/DDBJ whole genome shotgun (WGS) entry which is preliminary data.</text>
</comment>
<dbReference type="Proteomes" id="UP000494245">
    <property type="component" value="Unassembled WGS sequence"/>
</dbReference>
<dbReference type="EMBL" id="BLTE01000011">
    <property type="protein sequence ID" value="GFK94718.1"/>
    <property type="molecule type" value="Genomic_DNA"/>
</dbReference>
<dbReference type="InterPro" id="IPR007272">
    <property type="entry name" value="Sulf_transp_TsuA/YedE"/>
</dbReference>
<feature type="region of interest" description="Disordered" evidence="2">
    <location>
        <begin position="681"/>
        <end position="706"/>
    </location>
</feature>
<dbReference type="SUPFAM" id="SSF52821">
    <property type="entry name" value="Rhodanese/Cell cycle control phosphatase"/>
    <property type="match status" value="3"/>
</dbReference>
<feature type="region of interest" description="Disordered" evidence="2">
    <location>
        <begin position="235"/>
        <end position="256"/>
    </location>
</feature>
<dbReference type="SMART" id="SM00450">
    <property type="entry name" value="RHOD"/>
    <property type="match status" value="3"/>
</dbReference>
<dbReference type="PANTHER" id="PTHR43855">
    <property type="entry name" value="THIOSULFATE SULFURTRANSFERASE"/>
    <property type="match status" value="1"/>
</dbReference>
<dbReference type="EC" id="2.8.1.1" evidence="5"/>
<proteinExistence type="predicted"/>